<organism evidence="2 3">
    <name type="scientific">Chrysochromulina tobinii</name>
    <dbReference type="NCBI Taxonomy" id="1460289"/>
    <lineage>
        <taxon>Eukaryota</taxon>
        <taxon>Haptista</taxon>
        <taxon>Haptophyta</taxon>
        <taxon>Prymnesiophyceae</taxon>
        <taxon>Prymnesiales</taxon>
        <taxon>Chrysochromulinaceae</taxon>
        <taxon>Chrysochromulina</taxon>
    </lineage>
</organism>
<comment type="caution">
    <text evidence="2">The sequence shown here is derived from an EMBL/GenBank/DDBJ whole genome shotgun (WGS) entry which is preliminary data.</text>
</comment>
<evidence type="ECO:0008006" key="4">
    <source>
        <dbReference type="Google" id="ProtNLM"/>
    </source>
</evidence>
<proteinExistence type="predicted"/>
<gene>
    <name evidence="2" type="ORF">Ctob_015518</name>
</gene>
<evidence type="ECO:0000256" key="1">
    <source>
        <dbReference type="SAM" id="MobiDB-lite"/>
    </source>
</evidence>
<accession>A0A0M0LQ61</accession>
<feature type="compositionally biased region" description="Polar residues" evidence="1">
    <location>
        <begin position="93"/>
        <end position="110"/>
    </location>
</feature>
<protein>
    <recommendedName>
        <fullName evidence="4">PH domain-containing protein</fullName>
    </recommendedName>
</protein>
<feature type="region of interest" description="Disordered" evidence="1">
    <location>
        <begin position="86"/>
        <end position="117"/>
    </location>
</feature>
<dbReference type="Proteomes" id="UP000037460">
    <property type="component" value="Unassembled WGS sequence"/>
</dbReference>
<evidence type="ECO:0000313" key="2">
    <source>
        <dbReference type="EMBL" id="KOO53017.1"/>
    </source>
</evidence>
<reference evidence="3" key="1">
    <citation type="journal article" date="2015" name="PLoS Genet.">
        <title>Genome Sequence and Transcriptome Analyses of Chrysochromulina tobin: Metabolic Tools for Enhanced Algal Fitness in the Prominent Order Prymnesiales (Haptophyceae).</title>
        <authorList>
            <person name="Hovde B.T."/>
            <person name="Deodato C.R."/>
            <person name="Hunsperger H.M."/>
            <person name="Ryken S.A."/>
            <person name="Yost W."/>
            <person name="Jha R.K."/>
            <person name="Patterson J."/>
            <person name="Monnat R.J. Jr."/>
            <person name="Barlow S.B."/>
            <person name="Starkenburg S.R."/>
            <person name="Cattolico R.A."/>
        </authorList>
    </citation>
    <scope>NUCLEOTIDE SEQUENCE</scope>
    <source>
        <strain evidence="3">CCMP291</strain>
    </source>
</reference>
<sequence length="284" mass="30775">MAEYGDVLDGCVSDEETRWPQPPVFKLNYMFADFAEKASDFANSRTHNLPPAKFKTSLAVIGLPFERESGSSDSSSWLETKKVMEASDEGDTASMSGSSSNESRTWTPAENASGDLPDATIRHRSQLNGSSNLRPGSARLTVRKSLFATTTIEAPEDTVCSANIESHFGGPEGPAHLYKILTGSPQVIWFTSSGRLIVVSSAGRLEWDVSALTICRRTDRFRHGSMDMSGLGPLLEIEGRCVHSETPVFKTSSAIHIGVRGLGAELDEWVSVLQSRASSTLDLT</sequence>
<evidence type="ECO:0000313" key="3">
    <source>
        <dbReference type="Proteomes" id="UP000037460"/>
    </source>
</evidence>
<dbReference type="EMBL" id="JWZX01000418">
    <property type="protein sequence ID" value="KOO53017.1"/>
    <property type="molecule type" value="Genomic_DNA"/>
</dbReference>
<name>A0A0M0LQ61_9EUKA</name>
<dbReference type="AlphaFoldDB" id="A0A0M0LQ61"/>
<keyword evidence="3" id="KW-1185">Reference proteome</keyword>